<feature type="region of interest" description="Disordered" evidence="1">
    <location>
        <begin position="117"/>
        <end position="141"/>
    </location>
</feature>
<sequence length="180" mass="20184">WIPDFDEQKEDNSESEDEQSICFIKEDFDSSDVENEGDNNVSMVPDSVKEDVNVQAEEKGNDFDINNSLDPFELYPLLNKKENVEEKIDKSNGTVSIPFLPGFTPCDETKVECDKKSMGNNEGNGFGNEKEESVSIGSRKSNKIDIQRTGGSLLTVMEEFIKVGKTMGYNMEGCIKNIEE</sequence>
<evidence type="ECO:0000313" key="2">
    <source>
        <dbReference type="EMBL" id="GFC91265.1"/>
    </source>
</evidence>
<feature type="non-terminal residue" evidence="2">
    <location>
        <position position="1"/>
    </location>
</feature>
<evidence type="ECO:0008006" key="3">
    <source>
        <dbReference type="Google" id="ProtNLM"/>
    </source>
</evidence>
<organism evidence="2">
    <name type="scientific">Tanacetum cinerariifolium</name>
    <name type="common">Dalmatian daisy</name>
    <name type="synonym">Chrysanthemum cinerariifolium</name>
    <dbReference type="NCBI Taxonomy" id="118510"/>
    <lineage>
        <taxon>Eukaryota</taxon>
        <taxon>Viridiplantae</taxon>
        <taxon>Streptophyta</taxon>
        <taxon>Embryophyta</taxon>
        <taxon>Tracheophyta</taxon>
        <taxon>Spermatophyta</taxon>
        <taxon>Magnoliopsida</taxon>
        <taxon>eudicotyledons</taxon>
        <taxon>Gunneridae</taxon>
        <taxon>Pentapetalae</taxon>
        <taxon>asterids</taxon>
        <taxon>campanulids</taxon>
        <taxon>Asterales</taxon>
        <taxon>Asteraceae</taxon>
        <taxon>Asteroideae</taxon>
        <taxon>Anthemideae</taxon>
        <taxon>Anthemidinae</taxon>
        <taxon>Tanacetum</taxon>
    </lineage>
</organism>
<dbReference type="EMBL" id="BKCJ011130737">
    <property type="protein sequence ID" value="GFC91265.1"/>
    <property type="molecule type" value="Genomic_DNA"/>
</dbReference>
<gene>
    <name evidence="2" type="ORF">Tci_863235</name>
</gene>
<feature type="region of interest" description="Disordered" evidence="1">
    <location>
        <begin position="1"/>
        <end position="50"/>
    </location>
</feature>
<comment type="caution">
    <text evidence="2">The sequence shown here is derived from an EMBL/GenBank/DDBJ whole genome shotgun (WGS) entry which is preliminary data.</text>
</comment>
<name>A0A699S1I3_TANCI</name>
<dbReference type="AlphaFoldDB" id="A0A699S1I3"/>
<protein>
    <recommendedName>
        <fullName evidence="3">RNA-directed DNA polymerase, eukaryota</fullName>
    </recommendedName>
</protein>
<accession>A0A699S1I3</accession>
<reference evidence="2" key="1">
    <citation type="journal article" date="2019" name="Sci. Rep.">
        <title>Draft genome of Tanacetum cinerariifolium, the natural source of mosquito coil.</title>
        <authorList>
            <person name="Yamashiro T."/>
            <person name="Shiraishi A."/>
            <person name="Satake H."/>
            <person name="Nakayama K."/>
        </authorList>
    </citation>
    <scope>NUCLEOTIDE SEQUENCE</scope>
</reference>
<proteinExistence type="predicted"/>
<feature type="compositionally biased region" description="Acidic residues" evidence="1">
    <location>
        <begin position="1"/>
        <end position="19"/>
    </location>
</feature>
<evidence type="ECO:0000256" key="1">
    <source>
        <dbReference type="SAM" id="MobiDB-lite"/>
    </source>
</evidence>